<dbReference type="AlphaFoldDB" id="A0A8J5TJN8"/>
<proteinExistence type="predicted"/>
<gene>
    <name evidence="2" type="ORF">GUJ93_ZPchr0007g5663</name>
</gene>
<keyword evidence="3" id="KW-1185">Reference proteome</keyword>
<name>A0A8J5TJN8_ZIZPA</name>
<evidence type="ECO:0000313" key="2">
    <source>
        <dbReference type="EMBL" id="KAG8080421.1"/>
    </source>
</evidence>
<comment type="caution">
    <text evidence="2">The sequence shown here is derived from an EMBL/GenBank/DDBJ whole genome shotgun (WGS) entry which is preliminary data.</text>
</comment>
<reference evidence="2" key="1">
    <citation type="journal article" date="2021" name="bioRxiv">
        <title>Whole Genome Assembly and Annotation of Northern Wild Rice, Zizania palustris L., Supports a Whole Genome Duplication in the Zizania Genus.</title>
        <authorList>
            <person name="Haas M."/>
            <person name="Kono T."/>
            <person name="Macchietto M."/>
            <person name="Millas R."/>
            <person name="McGilp L."/>
            <person name="Shao M."/>
            <person name="Duquette J."/>
            <person name="Hirsch C.N."/>
            <person name="Kimball J."/>
        </authorList>
    </citation>
    <scope>NUCLEOTIDE SEQUENCE</scope>
    <source>
        <tissue evidence="2">Fresh leaf tissue</tissue>
    </source>
</reference>
<dbReference type="EMBL" id="JAAALK010000282">
    <property type="protein sequence ID" value="KAG8080421.1"/>
    <property type="molecule type" value="Genomic_DNA"/>
</dbReference>
<evidence type="ECO:0000313" key="3">
    <source>
        <dbReference type="Proteomes" id="UP000729402"/>
    </source>
</evidence>
<sequence length="92" mass="10139">MATRIAGEELTPTRHALRHLARRRHAGMEIDRNESGSGILGCGRLIKRLVSTSTEPGSIEEDGSGAEEQKGVRRVQGYSPCLRIGHWRSCDN</sequence>
<accession>A0A8J5TJN8</accession>
<dbReference type="Proteomes" id="UP000729402">
    <property type="component" value="Unassembled WGS sequence"/>
</dbReference>
<organism evidence="2 3">
    <name type="scientific">Zizania palustris</name>
    <name type="common">Northern wild rice</name>
    <dbReference type="NCBI Taxonomy" id="103762"/>
    <lineage>
        <taxon>Eukaryota</taxon>
        <taxon>Viridiplantae</taxon>
        <taxon>Streptophyta</taxon>
        <taxon>Embryophyta</taxon>
        <taxon>Tracheophyta</taxon>
        <taxon>Spermatophyta</taxon>
        <taxon>Magnoliopsida</taxon>
        <taxon>Liliopsida</taxon>
        <taxon>Poales</taxon>
        <taxon>Poaceae</taxon>
        <taxon>BOP clade</taxon>
        <taxon>Oryzoideae</taxon>
        <taxon>Oryzeae</taxon>
        <taxon>Zizaniinae</taxon>
        <taxon>Zizania</taxon>
    </lineage>
</organism>
<protein>
    <submittedName>
        <fullName evidence="2">Uncharacterized protein</fullName>
    </submittedName>
</protein>
<evidence type="ECO:0000256" key="1">
    <source>
        <dbReference type="SAM" id="MobiDB-lite"/>
    </source>
</evidence>
<reference evidence="2" key="2">
    <citation type="submission" date="2021-02" db="EMBL/GenBank/DDBJ databases">
        <authorList>
            <person name="Kimball J.A."/>
            <person name="Haas M.W."/>
            <person name="Macchietto M."/>
            <person name="Kono T."/>
            <person name="Duquette J."/>
            <person name="Shao M."/>
        </authorList>
    </citation>
    <scope>NUCLEOTIDE SEQUENCE</scope>
    <source>
        <tissue evidence="2">Fresh leaf tissue</tissue>
    </source>
</reference>
<feature type="region of interest" description="Disordered" evidence="1">
    <location>
        <begin position="52"/>
        <end position="72"/>
    </location>
</feature>